<evidence type="ECO:0000256" key="3">
    <source>
        <dbReference type="ARBA" id="ARBA00022576"/>
    </source>
</evidence>
<comment type="similarity">
    <text evidence="2 6">Belongs to the class-III pyridoxal-phosphate-dependent aminotransferase family.</text>
</comment>
<dbReference type="GO" id="GO:0019491">
    <property type="term" value="P:ectoine biosynthetic process"/>
    <property type="evidence" value="ECO:0007669"/>
    <property type="project" value="UniProtKB-UniPathway"/>
</dbReference>
<dbReference type="InterPro" id="IPR005814">
    <property type="entry name" value="Aminotrans_3"/>
</dbReference>
<dbReference type="GO" id="GO:0045303">
    <property type="term" value="F:diaminobutyrate-2-oxoglutarate transaminase activity"/>
    <property type="evidence" value="ECO:0007669"/>
    <property type="project" value="UniProtKB-EC"/>
</dbReference>
<evidence type="ECO:0000256" key="5">
    <source>
        <dbReference type="ARBA" id="ARBA00022898"/>
    </source>
</evidence>
<dbReference type="NCBIfam" id="TIGR02407">
    <property type="entry name" value="ectoine_ectB"/>
    <property type="match status" value="1"/>
</dbReference>
<keyword evidence="5 6" id="KW-0663">Pyridoxal phosphate</keyword>
<dbReference type="CDD" id="cd00610">
    <property type="entry name" value="OAT_like"/>
    <property type="match status" value="1"/>
</dbReference>
<dbReference type="InterPro" id="IPR015424">
    <property type="entry name" value="PyrdxlP-dep_Trfase"/>
</dbReference>
<dbReference type="Gene3D" id="3.90.1150.10">
    <property type="entry name" value="Aspartate Aminotransferase, domain 1"/>
    <property type="match status" value="1"/>
</dbReference>
<protein>
    <recommendedName>
        <fullName evidence="7">Diaminobutyrate--2-oxoglutarate transaminase</fullName>
        <ecNumber evidence="7">2.6.1.76</ecNumber>
    </recommendedName>
    <alternativeName>
        <fullName evidence="7">DABA aminotransferase</fullName>
    </alternativeName>
</protein>
<evidence type="ECO:0000256" key="1">
    <source>
        <dbReference type="ARBA" id="ARBA00001933"/>
    </source>
</evidence>
<dbReference type="PANTHER" id="PTHR43552">
    <property type="entry name" value="DIAMINOBUTYRATE--2-OXOGLUTARATE AMINOTRANSFERASE"/>
    <property type="match status" value="1"/>
</dbReference>
<keyword evidence="4 7" id="KW-0808">Transferase</keyword>
<dbReference type="Gene3D" id="3.40.640.10">
    <property type="entry name" value="Type I PLP-dependent aspartate aminotransferase-like (Major domain)"/>
    <property type="match status" value="1"/>
</dbReference>
<evidence type="ECO:0000256" key="4">
    <source>
        <dbReference type="ARBA" id="ARBA00022679"/>
    </source>
</evidence>
<dbReference type="GO" id="GO:0047307">
    <property type="term" value="F:diaminobutyrate-pyruvate transaminase activity"/>
    <property type="evidence" value="ECO:0007669"/>
    <property type="project" value="InterPro"/>
</dbReference>
<sequence length="426" mass="47120">MESNMIFQDYESEVQSYSRSFPVVFTTAKDCTLTDESGKEYIDFLAGAGSLNYGHNNDTLKNALIDYIQQDGVSHGLDMHTRAKAEFLETFRDLILKPRNLDHKVMFTGPTGANSVEAALKLARKVTGRHNVVSFTNGFHGCTLGALAATGNCHHRNGAGQALSGVTRMPYDGYLGENFDTLELFRKMLSDNSSGMDIPAAVIVEIVQGEGGLNTASGEWLQQLSLLCKEHGILFIADDIQAGCGRTGTFFSFDPFDIKPDIITLSKSLSGYGLPFAITLLNRQLDIWKPGEHNGTFRGNNHAFVTATRALKTYWADEKFASHIHARSEQLKHRLNQICDSHPQLYRKGRGLMQGICCPFGEMADEITSACFKHQLIIETSGPEGEVVKCFPPLTISEQQLDEGLNIIERAFADYFEMIEPLKKAS</sequence>
<reference evidence="8 9" key="1">
    <citation type="submission" date="2020-08" db="EMBL/GenBank/DDBJ databases">
        <title>Oceanospirillum sp. nov. isolated from marine sediment.</title>
        <authorList>
            <person name="Ji X."/>
        </authorList>
    </citation>
    <scope>NUCLEOTIDE SEQUENCE [LARGE SCALE GENOMIC DNA]</scope>
    <source>
        <strain evidence="8 9">D5</strain>
    </source>
</reference>
<dbReference type="InterPro" id="IPR015422">
    <property type="entry name" value="PyrdxlP-dep_Trfase_small"/>
</dbReference>
<dbReference type="NCBIfam" id="NF006733">
    <property type="entry name" value="PRK09264.1"/>
    <property type="match status" value="1"/>
</dbReference>
<dbReference type="NCBIfam" id="TIGR00709">
    <property type="entry name" value="dat"/>
    <property type="match status" value="1"/>
</dbReference>
<comment type="cofactor">
    <cofactor evidence="1 7">
        <name>pyridoxal 5'-phosphate</name>
        <dbReference type="ChEBI" id="CHEBI:597326"/>
    </cofactor>
</comment>
<gene>
    <name evidence="8" type="primary">ectB</name>
    <name evidence="8" type="ORF">H4O21_06830</name>
</gene>
<evidence type="ECO:0000256" key="2">
    <source>
        <dbReference type="ARBA" id="ARBA00008954"/>
    </source>
</evidence>
<dbReference type="GO" id="GO:0030170">
    <property type="term" value="F:pyridoxal phosphate binding"/>
    <property type="evidence" value="ECO:0007669"/>
    <property type="project" value="InterPro"/>
</dbReference>
<organism evidence="8 9">
    <name type="scientific">Oceanospirillum sediminis</name>
    <dbReference type="NCBI Taxonomy" id="2760088"/>
    <lineage>
        <taxon>Bacteria</taxon>
        <taxon>Pseudomonadati</taxon>
        <taxon>Pseudomonadota</taxon>
        <taxon>Gammaproteobacteria</taxon>
        <taxon>Oceanospirillales</taxon>
        <taxon>Oceanospirillaceae</taxon>
        <taxon>Oceanospirillum</taxon>
    </lineage>
</organism>
<dbReference type="Pfam" id="PF00202">
    <property type="entry name" value="Aminotran_3"/>
    <property type="match status" value="1"/>
</dbReference>
<dbReference type="InterPro" id="IPR012773">
    <property type="entry name" value="Ectoine_EctB"/>
</dbReference>
<dbReference type="PANTHER" id="PTHR43552:SF2">
    <property type="entry name" value="DIAMINOBUTYRATE--2-OXOGLUTARATE TRANSAMINASE"/>
    <property type="match status" value="1"/>
</dbReference>
<comment type="catalytic activity">
    <reaction evidence="7">
        <text>L-2,4-diaminobutanoate + 2-oxoglutarate = L-aspartate 4-semialdehyde + L-glutamate</text>
        <dbReference type="Rhea" id="RHEA:11160"/>
        <dbReference type="ChEBI" id="CHEBI:16810"/>
        <dbReference type="ChEBI" id="CHEBI:29985"/>
        <dbReference type="ChEBI" id="CHEBI:58761"/>
        <dbReference type="ChEBI" id="CHEBI:537519"/>
        <dbReference type="EC" id="2.6.1.76"/>
    </reaction>
</comment>
<evidence type="ECO:0000313" key="9">
    <source>
        <dbReference type="Proteomes" id="UP000565262"/>
    </source>
</evidence>
<dbReference type="InterPro" id="IPR015421">
    <property type="entry name" value="PyrdxlP-dep_Trfase_major"/>
</dbReference>
<keyword evidence="3 7" id="KW-0032">Aminotransferase</keyword>
<accession>A0A839IMY6</accession>
<evidence type="ECO:0000313" key="8">
    <source>
        <dbReference type="EMBL" id="MBB1486318.1"/>
    </source>
</evidence>
<dbReference type="SUPFAM" id="SSF53383">
    <property type="entry name" value="PLP-dependent transferases"/>
    <property type="match status" value="1"/>
</dbReference>
<dbReference type="PROSITE" id="PS00600">
    <property type="entry name" value="AA_TRANSFER_CLASS_3"/>
    <property type="match status" value="1"/>
</dbReference>
<dbReference type="PIRSF" id="PIRSF000521">
    <property type="entry name" value="Transaminase_4ab_Lys_Orn"/>
    <property type="match status" value="1"/>
</dbReference>
<proteinExistence type="inferred from homology"/>
<dbReference type="Proteomes" id="UP000565262">
    <property type="component" value="Unassembled WGS sequence"/>
</dbReference>
<evidence type="ECO:0000256" key="7">
    <source>
        <dbReference type="RuleBase" id="RU365034"/>
    </source>
</evidence>
<comment type="function">
    <text evidence="7">Catalyzes reversively the conversion of L-aspartate beta-semialdehyde (ASA) to L-2,4-diaminobutyrate (DABA) by transamination with L-glutamate.</text>
</comment>
<comment type="caution">
    <text evidence="8">The sequence shown here is derived from an EMBL/GenBank/DDBJ whole genome shotgun (WGS) entry which is preliminary data.</text>
</comment>
<dbReference type="EC" id="2.6.1.76" evidence="7"/>
<name>A0A839IMY6_9GAMM</name>
<dbReference type="UniPathway" id="UPA00067">
    <property type="reaction ID" value="UER00121"/>
</dbReference>
<dbReference type="AlphaFoldDB" id="A0A839IMY6"/>
<comment type="pathway">
    <text evidence="7">Amine and polyamine biosynthesis; ectoine biosynthesis; L-ectoine from L-aspartate 4-semialdehyde: step 1/3.</text>
</comment>
<dbReference type="EMBL" id="JACJFM010000006">
    <property type="protein sequence ID" value="MBB1486318.1"/>
    <property type="molecule type" value="Genomic_DNA"/>
</dbReference>
<keyword evidence="9" id="KW-1185">Reference proteome</keyword>
<dbReference type="InterPro" id="IPR004637">
    <property type="entry name" value="Dat"/>
</dbReference>
<dbReference type="InterPro" id="IPR049704">
    <property type="entry name" value="Aminotrans_3_PPA_site"/>
</dbReference>
<evidence type="ECO:0000256" key="6">
    <source>
        <dbReference type="RuleBase" id="RU003560"/>
    </source>
</evidence>